<dbReference type="Pfam" id="PF06733">
    <property type="entry name" value="DEAD_2"/>
    <property type="match status" value="1"/>
</dbReference>
<keyword evidence="8" id="KW-0378">Hydrolase</keyword>
<feature type="compositionally biased region" description="Polar residues" evidence="23">
    <location>
        <begin position="217"/>
        <end position="229"/>
    </location>
</feature>
<name>A0AAD4LNH8_9AGAM</name>
<dbReference type="GO" id="GO:0016818">
    <property type="term" value="F:hydrolase activity, acting on acid anhydrides, in phosphorus-containing anhydrides"/>
    <property type="evidence" value="ECO:0007669"/>
    <property type="project" value="InterPro"/>
</dbReference>
<evidence type="ECO:0000256" key="16">
    <source>
        <dbReference type="ARBA" id="ARBA00029709"/>
    </source>
</evidence>
<reference evidence="25" key="1">
    <citation type="submission" date="2022-01" db="EMBL/GenBank/DDBJ databases">
        <title>Comparative genomics reveals a dynamic genome evolution in the ectomycorrhizal milk-cap (Lactarius) mushrooms.</title>
        <authorList>
            <consortium name="DOE Joint Genome Institute"/>
            <person name="Lebreton A."/>
            <person name="Tang N."/>
            <person name="Kuo A."/>
            <person name="LaButti K."/>
            <person name="Drula E."/>
            <person name="Barry K."/>
            <person name="Clum A."/>
            <person name="Lipzen A."/>
            <person name="Mousain D."/>
            <person name="Ng V."/>
            <person name="Wang R."/>
            <person name="Wang X."/>
            <person name="Dai Y."/>
            <person name="Henrissat B."/>
            <person name="Grigoriev I.V."/>
            <person name="Guerin-Laguette A."/>
            <person name="Yu F."/>
            <person name="Martin F.M."/>
        </authorList>
    </citation>
    <scope>NUCLEOTIDE SEQUENCE</scope>
    <source>
        <strain evidence="25">QP</strain>
    </source>
</reference>
<dbReference type="InterPro" id="IPR010614">
    <property type="entry name" value="RAD3-like_helicase_DEAD"/>
</dbReference>
<organism evidence="25 26">
    <name type="scientific">Lactarius akahatsu</name>
    <dbReference type="NCBI Taxonomy" id="416441"/>
    <lineage>
        <taxon>Eukaryota</taxon>
        <taxon>Fungi</taxon>
        <taxon>Dikarya</taxon>
        <taxon>Basidiomycota</taxon>
        <taxon>Agaricomycotina</taxon>
        <taxon>Agaricomycetes</taxon>
        <taxon>Russulales</taxon>
        <taxon>Russulaceae</taxon>
        <taxon>Lactarius</taxon>
    </lineage>
</organism>
<keyword evidence="6" id="KW-0479">Metal-binding</keyword>
<evidence type="ECO:0000256" key="4">
    <source>
        <dbReference type="ARBA" id="ARBA00016387"/>
    </source>
</evidence>
<evidence type="ECO:0000256" key="13">
    <source>
        <dbReference type="ARBA" id="ARBA00023235"/>
    </source>
</evidence>
<dbReference type="InterPro" id="IPR045028">
    <property type="entry name" value="DinG/Rad3-like"/>
</dbReference>
<feature type="domain" description="Helicase ATP-binding" evidence="24">
    <location>
        <begin position="15"/>
        <end position="432"/>
    </location>
</feature>
<dbReference type="InterPro" id="IPR027417">
    <property type="entry name" value="P-loop_NTPase"/>
</dbReference>
<keyword evidence="11" id="KW-0408">Iron</keyword>
<gene>
    <name evidence="25" type="ORF">EDB92DRAFT_1791814</name>
</gene>
<dbReference type="EMBL" id="JAKELL010000005">
    <property type="protein sequence ID" value="KAH8998499.1"/>
    <property type="molecule type" value="Genomic_DNA"/>
</dbReference>
<comment type="function">
    <text evidence="20">ATP-dependent DNA helicase important for chromosome transmission and normal cell cycle progression in G(2)/M. May have a role in changing DNA topology to allow the loading of proteins involved in maintaining sister chromatid cohesion in the vicinity of the centromeres. Has a specific role in chromosome segregation during meiosis II.</text>
</comment>
<dbReference type="Gene3D" id="3.40.50.300">
    <property type="entry name" value="P-loop containing nucleotide triphosphate hydrolases"/>
    <property type="match status" value="3"/>
</dbReference>
<feature type="compositionally biased region" description="Acidic residues" evidence="23">
    <location>
        <begin position="147"/>
        <end position="164"/>
    </location>
</feature>
<dbReference type="PANTHER" id="PTHR11472">
    <property type="entry name" value="DNA REPAIR DEAD HELICASE RAD3/XP-D SUBFAMILY MEMBER"/>
    <property type="match status" value="1"/>
</dbReference>
<evidence type="ECO:0000256" key="5">
    <source>
        <dbReference type="ARBA" id="ARBA00017386"/>
    </source>
</evidence>
<evidence type="ECO:0000256" key="19">
    <source>
        <dbReference type="ARBA" id="ARBA00045008"/>
    </source>
</evidence>
<evidence type="ECO:0000256" key="10">
    <source>
        <dbReference type="ARBA" id="ARBA00022840"/>
    </source>
</evidence>
<dbReference type="GO" id="GO:0003677">
    <property type="term" value="F:DNA binding"/>
    <property type="evidence" value="ECO:0007669"/>
    <property type="project" value="InterPro"/>
</dbReference>
<keyword evidence="9 25" id="KW-0347">Helicase</keyword>
<feature type="region of interest" description="Disordered" evidence="23">
    <location>
        <begin position="215"/>
        <end position="256"/>
    </location>
</feature>
<protein>
    <recommendedName>
        <fullName evidence="5">ATP-dependent DNA helicase CHL1</fullName>
        <ecNumber evidence="17">5.6.2.3</ecNumber>
    </recommendedName>
    <alternativeName>
        <fullName evidence="4">ATP-dependent DNA helicase chl1</fullName>
    </alternativeName>
    <alternativeName>
        <fullName evidence="16">Chromosome loss protein 1</fullName>
    </alternativeName>
    <alternativeName>
        <fullName evidence="18 19">DNA 5'-3' helicase CHL1</fullName>
    </alternativeName>
</protein>
<keyword evidence="26" id="KW-1185">Reference proteome</keyword>
<comment type="cofactor">
    <cofactor evidence="1">
        <name>[4Fe-4S] cluster</name>
        <dbReference type="ChEBI" id="CHEBI:49883"/>
    </cofactor>
</comment>
<keyword evidence="12" id="KW-0411">Iron-sulfur</keyword>
<evidence type="ECO:0000256" key="6">
    <source>
        <dbReference type="ARBA" id="ARBA00022723"/>
    </source>
</evidence>
<dbReference type="PROSITE" id="PS51193">
    <property type="entry name" value="HELICASE_ATP_BIND_2"/>
    <property type="match status" value="1"/>
</dbReference>
<feature type="coiled-coil region" evidence="22">
    <location>
        <begin position="100"/>
        <end position="131"/>
    </location>
</feature>
<keyword evidence="22" id="KW-0175">Coiled coil</keyword>
<evidence type="ECO:0000256" key="9">
    <source>
        <dbReference type="ARBA" id="ARBA00022806"/>
    </source>
</evidence>
<evidence type="ECO:0000256" key="23">
    <source>
        <dbReference type="SAM" id="MobiDB-lite"/>
    </source>
</evidence>
<comment type="caution">
    <text evidence="25">The sequence shown here is derived from an EMBL/GenBank/DDBJ whole genome shotgun (WGS) entry which is preliminary data.</text>
</comment>
<evidence type="ECO:0000256" key="3">
    <source>
        <dbReference type="ARBA" id="ARBA00008435"/>
    </source>
</evidence>
<evidence type="ECO:0000256" key="11">
    <source>
        <dbReference type="ARBA" id="ARBA00023004"/>
    </source>
</evidence>
<keyword evidence="13" id="KW-0413">Isomerase</keyword>
<dbReference type="PANTHER" id="PTHR11472:SF41">
    <property type="entry name" value="ATP-DEPENDENT DNA HELICASE DDX11-RELATED"/>
    <property type="match status" value="1"/>
</dbReference>
<dbReference type="GO" id="GO:0051536">
    <property type="term" value="F:iron-sulfur cluster binding"/>
    <property type="evidence" value="ECO:0007669"/>
    <property type="project" value="UniProtKB-KW"/>
</dbReference>
<dbReference type="NCBIfam" id="TIGR00604">
    <property type="entry name" value="rad3"/>
    <property type="match status" value="1"/>
</dbReference>
<evidence type="ECO:0000256" key="18">
    <source>
        <dbReference type="ARBA" id="ARBA00044998"/>
    </source>
</evidence>
<keyword evidence="10" id="KW-0067">ATP-binding</keyword>
<dbReference type="InterPro" id="IPR006554">
    <property type="entry name" value="Helicase-like_DEXD_c2"/>
</dbReference>
<keyword evidence="7" id="KW-0547">Nucleotide-binding</keyword>
<dbReference type="GO" id="GO:0034085">
    <property type="term" value="P:establishment of sister chromatid cohesion"/>
    <property type="evidence" value="ECO:0007669"/>
    <property type="project" value="TreeGrafter"/>
</dbReference>
<dbReference type="GO" id="GO:0005634">
    <property type="term" value="C:nucleus"/>
    <property type="evidence" value="ECO:0007669"/>
    <property type="project" value="UniProtKB-SubCell"/>
</dbReference>
<dbReference type="SMART" id="SM00491">
    <property type="entry name" value="HELICc2"/>
    <property type="match status" value="1"/>
</dbReference>
<dbReference type="GO" id="GO:0046872">
    <property type="term" value="F:metal ion binding"/>
    <property type="evidence" value="ECO:0007669"/>
    <property type="project" value="UniProtKB-KW"/>
</dbReference>
<comment type="catalytic activity">
    <reaction evidence="21">
        <text>ATP + H2O = ADP + phosphate + H(+)</text>
        <dbReference type="Rhea" id="RHEA:13065"/>
        <dbReference type="ChEBI" id="CHEBI:15377"/>
        <dbReference type="ChEBI" id="CHEBI:15378"/>
        <dbReference type="ChEBI" id="CHEBI:30616"/>
        <dbReference type="ChEBI" id="CHEBI:43474"/>
        <dbReference type="ChEBI" id="CHEBI:456216"/>
        <dbReference type="EC" id="5.6.2.3"/>
    </reaction>
</comment>
<evidence type="ECO:0000259" key="24">
    <source>
        <dbReference type="PROSITE" id="PS51193"/>
    </source>
</evidence>
<evidence type="ECO:0000256" key="15">
    <source>
        <dbReference type="ARBA" id="ARBA00023306"/>
    </source>
</evidence>
<evidence type="ECO:0000256" key="2">
    <source>
        <dbReference type="ARBA" id="ARBA00004123"/>
    </source>
</evidence>
<dbReference type="AlphaFoldDB" id="A0AAD4LNH8"/>
<evidence type="ECO:0000256" key="1">
    <source>
        <dbReference type="ARBA" id="ARBA00001966"/>
    </source>
</evidence>
<evidence type="ECO:0000313" key="26">
    <source>
        <dbReference type="Proteomes" id="UP001201163"/>
    </source>
</evidence>
<accession>A0AAD4LNH8</accession>
<proteinExistence type="inferred from homology"/>
<evidence type="ECO:0000256" key="22">
    <source>
        <dbReference type="SAM" id="Coils"/>
    </source>
</evidence>
<dbReference type="GO" id="GO:0006139">
    <property type="term" value="P:nucleobase-containing compound metabolic process"/>
    <property type="evidence" value="ECO:0007669"/>
    <property type="project" value="InterPro"/>
</dbReference>
<dbReference type="InterPro" id="IPR006555">
    <property type="entry name" value="ATP-dep_Helicase_C"/>
</dbReference>
<dbReference type="GO" id="GO:0043139">
    <property type="term" value="F:5'-3' DNA helicase activity"/>
    <property type="evidence" value="ECO:0007669"/>
    <property type="project" value="UniProtKB-EC"/>
</dbReference>
<keyword evidence="14" id="KW-0539">Nucleus</keyword>
<dbReference type="CDD" id="cd18788">
    <property type="entry name" value="SF2_C_XPD"/>
    <property type="match status" value="1"/>
</dbReference>
<comment type="similarity">
    <text evidence="3">Belongs to the DEAD box helicase family. DEAH subfamily. DDX11/CHL1 sub-subfamily.</text>
</comment>
<evidence type="ECO:0000256" key="21">
    <source>
        <dbReference type="ARBA" id="ARBA00048954"/>
    </source>
</evidence>
<feature type="region of interest" description="Disordered" evidence="23">
    <location>
        <begin position="138"/>
        <end position="183"/>
    </location>
</feature>
<dbReference type="Proteomes" id="UP001201163">
    <property type="component" value="Unassembled WGS sequence"/>
</dbReference>
<comment type="subcellular location">
    <subcellularLocation>
        <location evidence="2">Nucleus</location>
    </subcellularLocation>
</comment>
<dbReference type="GO" id="GO:0005524">
    <property type="term" value="F:ATP binding"/>
    <property type="evidence" value="ECO:0007669"/>
    <property type="project" value="UniProtKB-KW"/>
</dbReference>
<evidence type="ECO:0000256" key="20">
    <source>
        <dbReference type="ARBA" id="ARBA00045702"/>
    </source>
</evidence>
<dbReference type="InterPro" id="IPR014013">
    <property type="entry name" value="Helic_SF1/SF2_ATP-bd_DinG/Rad3"/>
</dbReference>
<evidence type="ECO:0000256" key="7">
    <source>
        <dbReference type="ARBA" id="ARBA00022741"/>
    </source>
</evidence>
<dbReference type="SMART" id="SM00488">
    <property type="entry name" value="DEXDc2"/>
    <property type="match status" value="1"/>
</dbReference>
<evidence type="ECO:0000256" key="8">
    <source>
        <dbReference type="ARBA" id="ARBA00022801"/>
    </source>
</evidence>
<evidence type="ECO:0000256" key="12">
    <source>
        <dbReference type="ARBA" id="ARBA00023014"/>
    </source>
</evidence>
<dbReference type="EC" id="5.6.2.3" evidence="17"/>
<keyword evidence="15" id="KW-0131">Cell cycle</keyword>
<evidence type="ECO:0000256" key="17">
    <source>
        <dbReference type="ARBA" id="ARBA00044969"/>
    </source>
</evidence>
<evidence type="ECO:0000256" key="14">
    <source>
        <dbReference type="ARBA" id="ARBA00023242"/>
    </source>
</evidence>
<evidence type="ECO:0000313" key="25">
    <source>
        <dbReference type="EMBL" id="KAH8998499.1"/>
    </source>
</evidence>
<dbReference type="SUPFAM" id="SSF52540">
    <property type="entry name" value="P-loop containing nucleoside triphosphate hydrolases"/>
    <property type="match status" value="1"/>
</dbReference>
<sequence>MATGTQDSLILPTPDSFPAFPFDTPYSIQVDLMRHLYSAIEARQIAIAESPTGTGKTLSLLSATLSWLDDDKYRARKGQLDALTGGDARSGPEWVVSQTRDRLRRELEADEQEYEERLAAARKREDAQRRKLFARNVKKQKLSDEQSASDDEDQFLPDDSEESDGSCLRRKSGYPGVDPHNDRPSCTKIFYASRTHSQLSQVVPELRKLRREACRNLDSSRPSHPSTQIPMKDEARKRKYEPVGSEADSSNGLPETRFVSLGSRRQLCLNEELKAKGGDLDERCRELLQAGGDRRCPYLPRPDDVDDNRLHEFRDQILASPKDIEELIISGHASRTCPYFASREAISQAEVVTLPYNLLLHRDARDALGIDLTNQIVVVDEAHNLVSSLLSLSTVTLPLRTLELCLEQLAAYISRFKNRLTSKHVLHLKRLYRLLHTLRGLFSNRQQQGATEVMTVDGLLSKLGGKIEEINFLEIQNYLRKSKLARKITTYTMKAKLKAEQKGLVDYSGPGTPPLYAVQEFIAALAAATDDGRIIFTQKPPPHDRGTHEIQIKYQSLNPAPQFRAVVDAARSVILAGGTMSPMSDLTAQLFAHMPAEKISLFSCNHITPESNLRTLVIPRGPRGGELNFKHSNMENADLLFELGQIVANFSRIVPDGMVIFLPSFRVLEKVKSLWEEKGIMASILKKKKVFAESSADVHELLSQYAEEIRSSGKGALLLAVVGAKLSEGLNFSDQLARMVMVVGLPFPNLGSAELQERLKHADRVAGAVTPKNSIYGAAGKELYENMCMNSVNQSIGRAIRHKNDWSMLVLVDVRYQSEKIRDKLPRWIGKSLVMTQSFGQVVKSASQFFVSRR</sequence>
<dbReference type="Pfam" id="PF13307">
    <property type="entry name" value="Helicase_C_2"/>
    <property type="match status" value="1"/>
</dbReference>
<dbReference type="InterPro" id="IPR013020">
    <property type="entry name" value="Rad3/Chl1-like"/>
</dbReference>